<evidence type="ECO:0000313" key="3">
    <source>
        <dbReference type="Proteomes" id="UP000005640"/>
    </source>
</evidence>
<dbReference type="OrthoDB" id="10250783at2759"/>
<evidence type="ECO:0000256" key="1">
    <source>
        <dbReference type="SAM" id="MobiDB-lite"/>
    </source>
</evidence>
<dbReference type="Ensembl" id="ENST00000679134.1">
    <property type="protein sequence ID" value="ENSP00000503096.1"/>
    <property type="gene ID" value="ENSG00000107959.17"/>
</dbReference>
<feature type="compositionally biased region" description="Basic and acidic residues" evidence="1">
    <location>
        <begin position="18"/>
        <end position="29"/>
    </location>
</feature>
<sequence>MRNVALRRAAGPVCAEAAERRVRRCDGRRSARWYPGGEGPGQAGGVGVLVPAPGAGSSPSCGRPAPRALPGAPASEAPRPEDLGAPSYSQGRCPGLGAGPARGAPGGALH</sequence>
<keyword evidence="3" id="KW-1185">Reference proteome</keyword>
<dbReference type="GeneTree" id="ENSGT00390000018381"/>
<dbReference type="Ensembl" id="ENST00000678403.1">
    <property type="protein sequence ID" value="ENSP00000503145.1"/>
    <property type="gene ID" value="ENSG00000107959.17"/>
</dbReference>
<dbReference type="Ensembl" id="ENST00000677384.1">
    <property type="protein sequence ID" value="ENSP00000503888.1"/>
    <property type="gene ID" value="ENSG00000107959.17"/>
</dbReference>
<proteinExistence type="predicted"/>
<dbReference type="OpenTargets" id="ENSG00000107959"/>
<feature type="region of interest" description="Disordered" evidence="1">
    <location>
        <begin position="18"/>
        <end position="110"/>
    </location>
</feature>
<feature type="compositionally biased region" description="Low complexity" evidence="1">
    <location>
        <begin position="48"/>
        <end position="74"/>
    </location>
</feature>
<name>A0A7I2V2T0_HUMAN</name>
<organism evidence="2 3">
    <name type="scientific">Homo sapiens</name>
    <name type="common">Human</name>
    <dbReference type="NCBI Taxonomy" id="9606"/>
    <lineage>
        <taxon>Eukaryota</taxon>
        <taxon>Metazoa</taxon>
        <taxon>Chordata</taxon>
        <taxon>Craniata</taxon>
        <taxon>Vertebrata</taxon>
        <taxon>Euteleostomi</taxon>
        <taxon>Mammalia</taxon>
        <taxon>Eutheria</taxon>
        <taxon>Euarchontoglires</taxon>
        <taxon>Primates</taxon>
        <taxon>Haplorrhini</taxon>
        <taxon>Catarrhini</taxon>
        <taxon>Hominidae</taxon>
        <taxon>Homo</taxon>
    </lineage>
</organism>
<protein>
    <submittedName>
        <fullName evidence="2">Pitrilysin metallopeptidase 1</fullName>
    </submittedName>
</protein>
<feature type="compositionally biased region" description="Gly residues" evidence="1">
    <location>
        <begin position="36"/>
        <end position="47"/>
    </location>
</feature>
<reference evidence="2 3" key="2">
    <citation type="journal article" date="2004" name="Nature">
        <title>The DNA sequence and comparative analysis of human chromosome 10.</title>
        <authorList>
            <person name="Deloukas P."/>
            <person name="Earthrowl M.E."/>
            <person name="Grafham D.V."/>
            <person name="Rubenfield M."/>
            <person name="French L."/>
            <person name="Steward C.A."/>
            <person name="Sims S.K."/>
            <person name="Jones M.C."/>
            <person name="Searle S."/>
            <person name="Scott C."/>
            <person name="Howe K."/>
            <person name="Hunt S.E."/>
            <person name="Andrews T.D."/>
            <person name="Gilbert J.G."/>
            <person name="Swarbreck D."/>
            <person name="Ashurst J.L."/>
            <person name="Taylor A."/>
            <person name="Battles J."/>
            <person name="Bird C.P."/>
            <person name="Ainscough R."/>
            <person name="Almeida J.P."/>
            <person name="Ashwell R.I."/>
            <person name="Ambrose K.D."/>
            <person name="Babbage A.K."/>
            <person name="Bagguley C.L."/>
            <person name="Bailey J."/>
            <person name="Banerjee R."/>
            <person name="Bates K."/>
            <person name="Beasley H."/>
            <person name="Bray-Allen S."/>
            <person name="Brown A.J."/>
            <person name="Brown J.Y."/>
            <person name="Burford D.C."/>
            <person name="Burrill W."/>
            <person name="Burton J."/>
            <person name="Cahill P."/>
            <person name="Camire D."/>
            <person name="Carter N.P."/>
            <person name="Chapman J.C."/>
            <person name="Clark S.Y."/>
            <person name="Clarke G."/>
            <person name="Clee C.M."/>
            <person name="Clegg S."/>
            <person name="Corby N."/>
            <person name="Coulson A."/>
            <person name="Dhami P."/>
            <person name="Dutta I."/>
            <person name="Dunn M."/>
            <person name="Faulkner L."/>
            <person name="Frankish A."/>
            <person name="Frankland J.A."/>
            <person name="Garner P."/>
            <person name="Garnett J."/>
            <person name="Gribble S."/>
            <person name="Griffiths C."/>
            <person name="Grocock R."/>
            <person name="Gustafson E."/>
            <person name="Hammond S."/>
            <person name="Harley J.L."/>
            <person name="Hart E."/>
            <person name="Heath P.D."/>
            <person name="Ho T.P."/>
            <person name="Hopkins B."/>
            <person name="Horne J."/>
            <person name="Howden P.J."/>
            <person name="Huckle E."/>
            <person name="Hynds C."/>
            <person name="Johnson C."/>
            <person name="Johnson D."/>
            <person name="Kana A."/>
            <person name="Kay M."/>
            <person name="Kimberley A.M."/>
            <person name="Kershaw J.K."/>
            <person name="Kokkinaki M."/>
            <person name="Laird G.K."/>
            <person name="Lawlor S."/>
            <person name="Lee H.M."/>
            <person name="Leongamornlert D.A."/>
            <person name="Laird G."/>
            <person name="Lloyd C."/>
            <person name="Lloyd D.M."/>
            <person name="Loveland J."/>
            <person name="Lovell J."/>
            <person name="McLaren S."/>
            <person name="McLay K.E."/>
            <person name="McMurray A."/>
            <person name="Mashreghi-Mohammadi M."/>
            <person name="Matthews L."/>
            <person name="Milne S."/>
            <person name="Nickerson T."/>
            <person name="Nguyen M."/>
            <person name="Overton-Larty E."/>
            <person name="Palmer S.A."/>
            <person name="Pearce A.V."/>
            <person name="Peck A.I."/>
            <person name="Pelan S."/>
            <person name="Phillimore B."/>
            <person name="Porter K."/>
            <person name="Rice C.M."/>
            <person name="Rogosin A."/>
            <person name="Ross M.T."/>
            <person name="Sarafidou T."/>
            <person name="Sehra H.K."/>
            <person name="Shownkeen R."/>
            <person name="Skuce C.D."/>
            <person name="Smith M."/>
            <person name="Standring L."/>
            <person name="Sycamore N."/>
            <person name="Tester J."/>
            <person name="Thorpe A."/>
            <person name="Torcasso W."/>
            <person name="Tracey A."/>
            <person name="Tromans A."/>
            <person name="Tsolas J."/>
            <person name="Wall M."/>
            <person name="Walsh J."/>
            <person name="Wang H."/>
            <person name="Weinstock K."/>
            <person name="West A.P."/>
            <person name="Willey D.L."/>
            <person name="Whitehead S.L."/>
            <person name="Wilming L."/>
            <person name="Wray P.W."/>
            <person name="Young L."/>
            <person name="Chen Y."/>
            <person name="Lovering R.C."/>
            <person name="Moschonas N.K."/>
            <person name="Siebert R."/>
            <person name="Fechtel K."/>
            <person name="Bentley D."/>
            <person name="Durbin R."/>
            <person name="Hubbard T."/>
            <person name="Doucette-Stamm L."/>
            <person name="Beck S."/>
            <person name="Smith D.R."/>
            <person name="Rogers J."/>
        </authorList>
    </citation>
    <scope>NUCLEOTIDE SEQUENCE [LARGE SCALE GENOMIC DNA]</scope>
</reference>
<dbReference type="AlphaFoldDB" id="A0A7I2V2T0"/>
<feature type="compositionally biased region" description="Gly residues" evidence="1">
    <location>
        <begin position="94"/>
        <end position="110"/>
    </location>
</feature>
<reference evidence="2" key="1">
    <citation type="journal article" date="2001" name="Nature">
        <title>Initial sequencing and analysis of the human genome.</title>
        <authorList>
            <consortium name="International Human Genome Sequencing Consortium"/>
            <person name="Lander E.S."/>
            <person name="Linton L.M."/>
            <person name="Birren B."/>
            <person name="Nusbaum C."/>
            <person name="Zody M.C."/>
            <person name="Baldwin J."/>
            <person name="Devon K."/>
            <person name="Dewar K."/>
            <person name="Doyle M."/>
            <person name="FitzHugh W."/>
            <person name="Funke R."/>
            <person name="Gage D."/>
            <person name="Harris K."/>
            <person name="Heaford A."/>
            <person name="Howland J."/>
            <person name="Kann L."/>
            <person name="Lehoczky J."/>
            <person name="LeVine R."/>
            <person name="McEwan P."/>
            <person name="McKernan K."/>
            <person name="Meldrim J."/>
            <person name="Mesirov J.P."/>
            <person name="Miranda C."/>
            <person name="Morris W."/>
            <person name="Naylor J."/>
            <person name="Raymond C."/>
            <person name="Rosetti M."/>
            <person name="Santos R."/>
            <person name="Sheridan A."/>
            <person name="Sougnez C."/>
            <person name="Stange-Thomann N."/>
            <person name="Stojanovic N."/>
            <person name="Subramanian A."/>
            <person name="Wyman D."/>
            <person name="Rogers J."/>
            <person name="Sulston J."/>
            <person name="Ainscough R."/>
            <person name="Beck S."/>
            <person name="Bentley D."/>
            <person name="Burton J."/>
            <person name="Clee C."/>
            <person name="Carter N."/>
            <person name="Coulson A."/>
            <person name="Deadman R."/>
            <person name="Deloukas P."/>
            <person name="Dunham A."/>
            <person name="Dunham I."/>
            <person name="Durbin R."/>
            <person name="French L."/>
            <person name="Grafham D."/>
            <person name="Gregory S."/>
            <person name="Hubbard T."/>
            <person name="Humphray S."/>
            <person name="Hunt A."/>
            <person name="Jones M."/>
            <person name="Lloyd C."/>
            <person name="McMurray A."/>
            <person name="Matthews L."/>
            <person name="Mercer S."/>
            <person name="Milne S."/>
            <person name="Mullikin J.C."/>
            <person name="Mungall A."/>
            <person name="Plumb R."/>
            <person name="Ross M."/>
            <person name="Shownkeen R."/>
            <person name="Sims S."/>
            <person name="Waterston R.H."/>
            <person name="Wilson R.K."/>
            <person name="Hillier L.W."/>
            <person name="McPherson J.D."/>
            <person name="Marra M.A."/>
            <person name="Mardis E.R."/>
            <person name="Fulton L.A."/>
            <person name="Chinwalla A.T."/>
            <person name="Pepin K.H."/>
            <person name="Gish W.R."/>
            <person name="Chissoe S.L."/>
            <person name="Wendl M.C."/>
            <person name="Delehaunty K.D."/>
            <person name="Miner T.L."/>
            <person name="Delehaunty A."/>
            <person name="Kramer J.B."/>
            <person name="Cook L.L."/>
            <person name="Fulton R.S."/>
            <person name="Johnson D.L."/>
            <person name="Minx P.J."/>
            <person name="Clifton S.W."/>
            <person name="Hawkins T."/>
            <person name="Branscomb E."/>
            <person name="Predki P."/>
            <person name="Richardson P."/>
            <person name="Wenning S."/>
            <person name="Slezak T."/>
            <person name="Doggett N."/>
            <person name="Cheng J.F."/>
            <person name="Olsen A."/>
            <person name="Lucas S."/>
            <person name="Elkin C."/>
            <person name="Uberbacher E."/>
            <person name="Frazier M."/>
            <person name="Gibbs R.A."/>
            <person name="Muzny D.M."/>
            <person name="Scherer S.E."/>
            <person name="Bouck J.B."/>
            <person name="Sodergren E.J."/>
            <person name="Worley K.C."/>
            <person name="Rives C.M."/>
            <person name="Gorrell J.H."/>
            <person name="Metzker M.L."/>
            <person name="Naylor S.L."/>
            <person name="Kucherlapati R.S."/>
            <person name="Nelson D.L."/>
            <person name="Weinstock G.M."/>
            <person name="Sakaki Y."/>
            <person name="Fujiyama A."/>
            <person name="Hattori M."/>
            <person name="Yada T."/>
            <person name="Toyoda A."/>
            <person name="Itoh T."/>
            <person name="Kawagoe C."/>
            <person name="Watanabe H."/>
            <person name="Totoki Y."/>
            <person name="Taylor T."/>
            <person name="Weissenbach J."/>
            <person name="Heilig R."/>
            <person name="Saurin W."/>
            <person name="Artiguenave F."/>
            <person name="Brottier P."/>
            <person name="Bruls T."/>
            <person name="Pelletier E."/>
            <person name="Robert C."/>
            <person name="Wincker P."/>
            <person name="Smith D.R."/>
            <person name="Doucette-Stamm L."/>
            <person name="Rubenfield M."/>
            <person name="Weinstock K."/>
            <person name="Lee H.M."/>
            <person name="Dubois J."/>
            <person name="Rosenthal A."/>
            <person name="Platzer M."/>
            <person name="Nyakatura G."/>
            <person name="Taudien S."/>
            <person name="Rump A."/>
            <person name="Yang H."/>
            <person name="Yu J."/>
            <person name="Wang J."/>
            <person name="Huang G."/>
            <person name="Gu J."/>
            <person name="Hood L."/>
            <person name="Rowen L."/>
            <person name="Madan A."/>
            <person name="Qin S."/>
            <person name="Davis R.W."/>
            <person name="Federspiel N.A."/>
            <person name="Abola A.P."/>
            <person name="Proctor M.J."/>
            <person name="Myers R.M."/>
            <person name="Schmutz J."/>
            <person name="Dickson M."/>
            <person name="Grimwood J."/>
            <person name="Cox D.R."/>
            <person name="Olson M.V."/>
            <person name="Kaul R."/>
            <person name="Raymond C."/>
            <person name="Shimizu N."/>
            <person name="Kawasaki K."/>
            <person name="Minoshima S."/>
            <person name="Evans G.A."/>
            <person name="Athanasiou M."/>
            <person name="Schultz R."/>
            <person name="Roe B.A."/>
            <person name="Chen F."/>
            <person name="Pan H."/>
            <person name="Ramser J."/>
            <person name="Lehrach H."/>
            <person name="Reinhardt R."/>
            <person name="McCombie W.R."/>
            <person name="de la Bastide M."/>
            <person name="Dedhia N."/>
            <person name="Blocker H."/>
            <person name="Hornischer K."/>
            <person name="Nordsiek G."/>
            <person name="Agarwala R."/>
            <person name="Aravind L."/>
            <person name="Bailey J.A."/>
            <person name="Bateman A."/>
            <person name="Batzoglou S."/>
            <person name="Birney E."/>
            <person name="Bork P."/>
            <person name="Brown D.G."/>
            <person name="Burge C.B."/>
            <person name="Cerutti L."/>
            <person name="Chen H.C."/>
            <person name="Church D."/>
            <person name="Clamp M."/>
            <person name="Copley R.R."/>
            <person name="Doerks T."/>
            <person name="Eddy S.R."/>
            <person name="Eichler E.E."/>
            <person name="Furey T.S."/>
            <person name="Galagan J."/>
            <person name="Gilbert J.G."/>
            <person name="Harmon C."/>
            <person name="Hayashizaki Y."/>
            <person name="Haussler D."/>
            <person name="Hermjakob H."/>
            <person name="Hokamp K."/>
            <person name="Jang W."/>
            <person name="Johnson L.S."/>
            <person name="Jones T.A."/>
            <person name="Kasif S."/>
            <person name="Kaspryzk A."/>
            <person name="Kennedy S."/>
            <person name="Kent W.J."/>
            <person name="Kitts P."/>
            <person name="Koonin E.V."/>
            <person name="Korf I."/>
            <person name="Kulp D."/>
            <person name="Lancet D."/>
            <person name="Lowe T.M."/>
            <person name="McLysaght A."/>
            <person name="Mikkelsen T."/>
            <person name="Moran J.V."/>
            <person name="Mulder N."/>
            <person name="Pollara V.J."/>
            <person name="Ponting C.P."/>
            <person name="Schuler G."/>
            <person name="Schultz J."/>
            <person name="Slater G."/>
            <person name="Smit A.F."/>
            <person name="Stupka E."/>
            <person name="Szustakowski J."/>
            <person name="Thierry-Mieg D."/>
            <person name="Thierry-Mieg J."/>
            <person name="Wagner L."/>
            <person name="Wallis J."/>
            <person name="Wheeler R."/>
            <person name="Williams A."/>
            <person name="Wolf Y.I."/>
            <person name="Wolfe K.H."/>
            <person name="Yang S.P."/>
            <person name="Yeh R.F."/>
            <person name="Collins F."/>
            <person name="Guyer M.S."/>
            <person name="Peterson J."/>
            <person name="Felsenfeld A."/>
            <person name="Wetterstrand K.A."/>
            <person name="Patrinos A."/>
            <person name="Morgan M.J."/>
            <person name="de Jong P."/>
            <person name="Catanese J.J."/>
            <person name="Osoegawa K."/>
            <person name="Shizuya H."/>
            <person name="Choi S."/>
            <person name="Chen Y.J."/>
        </authorList>
    </citation>
    <scope>NUCLEOTIDE SEQUENCE [LARGE SCALE GENOMIC DNA]</scope>
</reference>
<reference evidence="2" key="3">
    <citation type="journal article" date="2004" name="Nature">
        <title>Finishing the euchromatic sequence of the human genome.</title>
        <authorList>
            <consortium name="International Human Genome Sequencing Consortium"/>
        </authorList>
    </citation>
    <scope>NUCLEOTIDE SEQUENCE [LARGE SCALE GENOMIC DNA]</scope>
</reference>
<evidence type="ECO:0000313" key="2">
    <source>
        <dbReference type="Ensembl" id="ENSP00000503096.1"/>
    </source>
</evidence>
<accession>A0A7I2V2T0</accession>
<dbReference type="Proteomes" id="UP000005640">
    <property type="component" value="Chromosome 10"/>
</dbReference>
<dbReference type="Bgee" id="ENSG00000107959">
    <property type="expression patterns" value="Expressed in apex of heart and 196 other cell types or tissues"/>
</dbReference>
<dbReference type="HGNC" id="HGNC:17663">
    <property type="gene designation" value="PITRM1"/>
</dbReference>
<gene>
    <name evidence="2" type="primary">PITRM1</name>
</gene>
<dbReference type="EMBL" id="AL451164">
    <property type="status" value="NOT_ANNOTATED_CDS"/>
    <property type="molecule type" value="Genomic_DNA"/>
</dbReference>
<reference evidence="2" key="4">
    <citation type="submission" date="2025-05" db="UniProtKB">
        <authorList>
            <consortium name="Ensembl"/>
        </authorList>
    </citation>
    <scope>IDENTIFICATION</scope>
</reference>